<feature type="domain" description="HTH cro/C1-type" evidence="1">
    <location>
        <begin position="9"/>
        <end position="62"/>
    </location>
</feature>
<dbReference type="CDD" id="cd00093">
    <property type="entry name" value="HTH_XRE"/>
    <property type="match status" value="1"/>
</dbReference>
<dbReference type="InterPro" id="IPR053163">
    <property type="entry name" value="HTH-type_regulator_Rgg"/>
</dbReference>
<dbReference type="Pfam" id="PF21259">
    <property type="entry name" value="Rgg_C"/>
    <property type="match status" value="1"/>
</dbReference>
<comment type="caution">
    <text evidence="2">The sequence shown here is derived from an EMBL/GenBank/DDBJ whole genome shotgun (WGS) entry which is preliminary data.</text>
</comment>
<name>A0A7X1ZA55_9LACT</name>
<dbReference type="PANTHER" id="PTHR37038:SF12">
    <property type="entry name" value="TRANSCRIPTIONAL REGULATOR"/>
    <property type="match status" value="1"/>
</dbReference>
<protein>
    <submittedName>
        <fullName evidence="2">Helix-turn-helix domain-containing protein</fullName>
    </submittedName>
</protein>
<dbReference type="Gene3D" id="1.25.40.400">
    <property type="match status" value="1"/>
</dbReference>
<gene>
    <name evidence="2" type="ORF">GHI93_05095</name>
</gene>
<dbReference type="OrthoDB" id="5769614at2"/>
<dbReference type="InterPro" id="IPR010057">
    <property type="entry name" value="Transcription_activator_Rgg_C"/>
</dbReference>
<dbReference type="PANTHER" id="PTHR37038">
    <property type="entry name" value="TRANSCRIPTIONAL REGULATOR-RELATED"/>
    <property type="match status" value="1"/>
</dbReference>
<sequence>MLDHSGKILRIVRESKKMSRAMIADKEISQSQISRFENGETTLTINKFLLLLQNMSVTLDEFQSIADNYNMSEEFSFREELKTAYDERNIKLLSEMITFWEEKSIKNPQKMHLKINAIVVKTVLSHILIKFRIGRNEVEYIKEYLLNVEEWGRYEFWVLGNTVSIFKDSELKMLGRAAVEKDKFYQNIMLNKRIAIRTFLNFTAIWLERNDLSQALRYINYLEAMTINVDFLYEKVMMNYNKGWYYYKAGHESGKIKMHESADFLEKYGFSGLAKNLREEIKNL</sequence>
<dbReference type="InterPro" id="IPR001387">
    <property type="entry name" value="Cro/C1-type_HTH"/>
</dbReference>
<dbReference type="Gene3D" id="1.10.260.40">
    <property type="entry name" value="lambda repressor-like DNA-binding domains"/>
    <property type="match status" value="1"/>
</dbReference>
<dbReference type="Proteomes" id="UP000439550">
    <property type="component" value="Unassembled WGS sequence"/>
</dbReference>
<evidence type="ECO:0000259" key="1">
    <source>
        <dbReference type="PROSITE" id="PS50943"/>
    </source>
</evidence>
<dbReference type="SMART" id="SM00530">
    <property type="entry name" value="HTH_XRE"/>
    <property type="match status" value="1"/>
</dbReference>
<proteinExistence type="predicted"/>
<organism evidence="2 3">
    <name type="scientific">Lactococcus hircilactis</name>
    <dbReference type="NCBI Taxonomy" id="1494462"/>
    <lineage>
        <taxon>Bacteria</taxon>
        <taxon>Bacillati</taxon>
        <taxon>Bacillota</taxon>
        <taxon>Bacilli</taxon>
        <taxon>Lactobacillales</taxon>
        <taxon>Streptococcaceae</taxon>
        <taxon>Lactococcus</taxon>
    </lineage>
</organism>
<evidence type="ECO:0000313" key="2">
    <source>
        <dbReference type="EMBL" id="MQW39315.1"/>
    </source>
</evidence>
<accession>A0A7X1ZA55</accession>
<dbReference type="Pfam" id="PF01381">
    <property type="entry name" value="HTH_3"/>
    <property type="match status" value="1"/>
</dbReference>
<keyword evidence="3" id="KW-1185">Reference proteome</keyword>
<dbReference type="GO" id="GO:0003677">
    <property type="term" value="F:DNA binding"/>
    <property type="evidence" value="ECO:0007669"/>
    <property type="project" value="InterPro"/>
</dbReference>
<dbReference type="PROSITE" id="PS50943">
    <property type="entry name" value="HTH_CROC1"/>
    <property type="match status" value="1"/>
</dbReference>
<dbReference type="AlphaFoldDB" id="A0A7X1ZA55"/>
<dbReference type="NCBIfam" id="TIGR01716">
    <property type="entry name" value="RGG_Cterm"/>
    <property type="match status" value="1"/>
</dbReference>
<dbReference type="InterPro" id="IPR010982">
    <property type="entry name" value="Lambda_DNA-bd_dom_sf"/>
</dbReference>
<dbReference type="SUPFAM" id="SSF47413">
    <property type="entry name" value="lambda repressor-like DNA-binding domains"/>
    <property type="match status" value="1"/>
</dbReference>
<dbReference type="RefSeq" id="WP_153495995.1">
    <property type="nucleotide sequence ID" value="NZ_CAXYUY010000020.1"/>
</dbReference>
<reference evidence="2 3" key="1">
    <citation type="submission" date="2019-10" db="EMBL/GenBank/DDBJ databases">
        <authorList>
            <person name="Dong K."/>
        </authorList>
    </citation>
    <scope>NUCLEOTIDE SEQUENCE [LARGE SCALE GENOMIC DNA]</scope>
    <source>
        <strain evidence="2 3">DSM 28960</strain>
    </source>
</reference>
<evidence type="ECO:0000313" key="3">
    <source>
        <dbReference type="Proteomes" id="UP000439550"/>
    </source>
</evidence>
<dbReference type="EMBL" id="WITJ01000006">
    <property type="protein sequence ID" value="MQW39315.1"/>
    <property type="molecule type" value="Genomic_DNA"/>
</dbReference>